<name>A0A699YQX2_HAELA</name>
<reference evidence="2 3" key="1">
    <citation type="submission" date="2020-02" db="EMBL/GenBank/DDBJ databases">
        <title>Draft genome sequence of Haematococcus lacustris strain NIES-144.</title>
        <authorList>
            <person name="Morimoto D."/>
            <person name="Nakagawa S."/>
            <person name="Yoshida T."/>
            <person name="Sawayama S."/>
        </authorList>
    </citation>
    <scope>NUCLEOTIDE SEQUENCE [LARGE SCALE GENOMIC DNA]</scope>
    <source>
        <strain evidence="2 3">NIES-144</strain>
    </source>
</reference>
<proteinExistence type="predicted"/>
<feature type="region of interest" description="Disordered" evidence="1">
    <location>
        <begin position="196"/>
        <end position="220"/>
    </location>
</feature>
<accession>A0A699YQX2</accession>
<keyword evidence="3" id="KW-1185">Reference proteome</keyword>
<feature type="non-terminal residue" evidence="2">
    <location>
        <position position="1"/>
    </location>
</feature>
<gene>
    <name evidence="2" type="ORF">HaLaN_03574</name>
</gene>
<dbReference type="EMBL" id="BLLF01000170">
    <property type="protein sequence ID" value="GFH08589.1"/>
    <property type="molecule type" value="Genomic_DNA"/>
</dbReference>
<comment type="caution">
    <text evidence="2">The sequence shown here is derived from an EMBL/GenBank/DDBJ whole genome shotgun (WGS) entry which is preliminary data.</text>
</comment>
<protein>
    <submittedName>
        <fullName evidence="2">Uncharacterized protein</fullName>
    </submittedName>
</protein>
<feature type="non-terminal residue" evidence="2">
    <location>
        <position position="234"/>
    </location>
</feature>
<evidence type="ECO:0000313" key="2">
    <source>
        <dbReference type="EMBL" id="GFH08589.1"/>
    </source>
</evidence>
<evidence type="ECO:0000313" key="3">
    <source>
        <dbReference type="Proteomes" id="UP000485058"/>
    </source>
</evidence>
<sequence>MRLASYKHHRTNTSFVKPKPAIGATEVQCRTAGRSEMSEPDLAIRMLEELILMRNQSSALLKEVQQLARQHAVHSRSAEFTTASQYWRKRCLAPSPPCAEKHQPPCPILHSWTPLIAYPATQTTVACAGAAARLHPLLTTQHSMPRSGGRAVGGPSTQQALGPGSWLHCCHKHGRQGQSDCLYASAEPWLRQLDQQPEWGPQHRRKDQVGRGKHLSPQPRAFIAVEHQVWTTTK</sequence>
<organism evidence="2 3">
    <name type="scientific">Haematococcus lacustris</name>
    <name type="common">Green alga</name>
    <name type="synonym">Haematococcus pluvialis</name>
    <dbReference type="NCBI Taxonomy" id="44745"/>
    <lineage>
        <taxon>Eukaryota</taxon>
        <taxon>Viridiplantae</taxon>
        <taxon>Chlorophyta</taxon>
        <taxon>core chlorophytes</taxon>
        <taxon>Chlorophyceae</taxon>
        <taxon>CS clade</taxon>
        <taxon>Chlamydomonadales</taxon>
        <taxon>Haematococcaceae</taxon>
        <taxon>Haematococcus</taxon>
    </lineage>
</organism>
<feature type="compositionally biased region" description="Basic residues" evidence="1">
    <location>
        <begin position="202"/>
        <end position="214"/>
    </location>
</feature>
<dbReference type="AlphaFoldDB" id="A0A699YQX2"/>
<dbReference type="Proteomes" id="UP000485058">
    <property type="component" value="Unassembled WGS sequence"/>
</dbReference>
<evidence type="ECO:0000256" key="1">
    <source>
        <dbReference type="SAM" id="MobiDB-lite"/>
    </source>
</evidence>